<feature type="transmembrane region" description="Helical" evidence="1">
    <location>
        <begin position="198"/>
        <end position="219"/>
    </location>
</feature>
<keyword evidence="1" id="KW-1133">Transmembrane helix</keyword>
<comment type="caution">
    <text evidence="2">The sequence shown here is derived from an EMBL/GenBank/DDBJ whole genome shotgun (WGS) entry which is preliminary data.</text>
</comment>
<feature type="transmembrane region" description="Helical" evidence="1">
    <location>
        <begin position="304"/>
        <end position="322"/>
    </location>
</feature>
<feature type="transmembrane region" description="Helical" evidence="1">
    <location>
        <begin position="45"/>
        <end position="66"/>
    </location>
</feature>
<feature type="transmembrane region" description="Helical" evidence="1">
    <location>
        <begin position="354"/>
        <end position="375"/>
    </location>
</feature>
<evidence type="ECO:0000313" key="2">
    <source>
        <dbReference type="EMBL" id="MVU76630.1"/>
    </source>
</evidence>
<protein>
    <submittedName>
        <fullName evidence="2">Low temperature requirement protein A</fullName>
    </submittedName>
</protein>
<dbReference type="Proteomes" id="UP000466794">
    <property type="component" value="Unassembled WGS sequence"/>
</dbReference>
<feature type="transmembrane region" description="Helical" evidence="1">
    <location>
        <begin position="329"/>
        <end position="348"/>
    </location>
</feature>
<sequence length="391" mass="42105">MTGVTEPEHEAHERASWAELFFDLVLVFAVTQAAHLAFAGQNWGAVGQMVLLLGIMWWSWVGTTLAVHGVEDSNRQRLFLFACGLCMFVFAITAPHAFTGHAQPLILAVAHLVLRVLLWAEMQRKRAFAQAGAFGNWFNPFTVTVIAAVILVVAALVPAGGIRNGLWIIAVLLAFGGPALLARRLATVHFGATHLPERFALFVIIALGEMVASVGSQAAEAQLGAASWLAVVLIFLLGCGLWWLYFAYGFSAVEHSLRTNQIRGTVVRDVLSYGHMLLVSGLVLVAVGARTMVEHPTAAAHGTAGYLLPLGATLFVTAFLFTRWRMFGAATLGRLITALVLAVLTVAAPLLPQLAILALTTAILAGLNVFEHWIVSTGRPLLLLRNPLRAR</sequence>
<dbReference type="PANTHER" id="PTHR36840">
    <property type="entry name" value="BLL5714 PROTEIN"/>
    <property type="match status" value="1"/>
</dbReference>
<proteinExistence type="predicted"/>
<accession>A0A7K1UQK5</accession>
<keyword evidence="1" id="KW-0812">Transmembrane</keyword>
<dbReference type="EMBL" id="WRPP01000001">
    <property type="protein sequence ID" value="MVU76630.1"/>
    <property type="molecule type" value="Genomic_DNA"/>
</dbReference>
<organism evidence="2 3">
    <name type="scientific">Nocardia terrae</name>
    <dbReference type="NCBI Taxonomy" id="2675851"/>
    <lineage>
        <taxon>Bacteria</taxon>
        <taxon>Bacillati</taxon>
        <taxon>Actinomycetota</taxon>
        <taxon>Actinomycetes</taxon>
        <taxon>Mycobacteriales</taxon>
        <taxon>Nocardiaceae</taxon>
        <taxon>Nocardia</taxon>
    </lineage>
</organism>
<dbReference type="PANTHER" id="PTHR36840:SF1">
    <property type="entry name" value="BLL5714 PROTEIN"/>
    <property type="match status" value="1"/>
</dbReference>
<gene>
    <name evidence="2" type="ORF">GPX89_05145</name>
</gene>
<dbReference type="AlphaFoldDB" id="A0A7K1UQK5"/>
<dbReference type="InterPro" id="IPR010640">
    <property type="entry name" value="Low_temperature_requirement_A"/>
</dbReference>
<evidence type="ECO:0000256" key="1">
    <source>
        <dbReference type="SAM" id="Phobius"/>
    </source>
</evidence>
<dbReference type="Pfam" id="PF06772">
    <property type="entry name" value="LtrA"/>
    <property type="match status" value="1"/>
</dbReference>
<feature type="transmembrane region" description="Helical" evidence="1">
    <location>
        <begin position="270"/>
        <end position="292"/>
    </location>
</feature>
<keyword evidence="1" id="KW-0472">Membrane</keyword>
<feature type="transmembrane region" description="Helical" evidence="1">
    <location>
        <begin position="225"/>
        <end position="250"/>
    </location>
</feature>
<feature type="transmembrane region" description="Helical" evidence="1">
    <location>
        <begin position="141"/>
        <end position="160"/>
    </location>
</feature>
<keyword evidence="3" id="KW-1185">Reference proteome</keyword>
<name>A0A7K1UQK5_9NOCA</name>
<feature type="transmembrane region" description="Helical" evidence="1">
    <location>
        <begin position="78"/>
        <end position="98"/>
    </location>
</feature>
<feature type="transmembrane region" description="Helical" evidence="1">
    <location>
        <begin position="166"/>
        <end position="186"/>
    </location>
</feature>
<reference evidence="2 3" key="1">
    <citation type="submission" date="2019-12" db="EMBL/GenBank/DDBJ databases">
        <title>Nocardia sp. nov. ET3-3 isolated from soil.</title>
        <authorList>
            <person name="Kanchanasin P."/>
            <person name="Tanasupawat S."/>
            <person name="Yuki M."/>
            <person name="Kudo T."/>
        </authorList>
    </citation>
    <scope>NUCLEOTIDE SEQUENCE [LARGE SCALE GENOMIC DNA]</scope>
    <source>
        <strain evidence="2 3">ET3-3</strain>
    </source>
</reference>
<evidence type="ECO:0000313" key="3">
    <source>
        <dbReference type="Proteomes" id="UP000466794"/>
    </source>
</evidence>
<feature type="transmembrane region" description="Helical" evidence="1">
    <location>
        <begin position="20"/>
        <end position="39"/>
    </location>
</feature>
<feature type="transmembrane region" description="Helical" evidence="1">
    <location>
        <begin position="104"/>
        <end position="120"/>
    </location>
</feature>